<evidence type="ECO:0000313" key="3">
    <source>
        <dbReference type="Proteomes" id="UP000040453"/>
    </source>
</evidence>
<dbReference type="Proteomes" id="UP000040453">
    <property type="component" value="Unassembled WGS sequence"/>
</dbReference>
<accession>A0A0A1MX91</accession>
<dbReference type="RefSeq" id="WP_042534586.1">
    <property type="nucleotide sequence ID" value="NZ_CAXOIH010000001.1"/>
</dbReference>
<feature type="transmembrane region" description="Helical" evidence="1">
    <location>
        <begin position="72"/>
        <end position="91"/>
    </location>
</feature>
<dbReference type="AlphaFoldDB" id="A0A0A1MX91"/>
<evidence type="ECO:0000313" key="2">
    <source>
        <dbReference type="EMBL" id="CEI84022.1"/>
    </source>
</evidence>
<dbReference type="OrthoDB" id="2720411at2"/>
<gene>
    <name evidence="2" type="ORF">BN997_03955</name>
</gene>
<dbReference type="EMBL" id="CDGG01000001">
    <property type="protein sequence ID" value="CEI84022.1"/>
    <property type="molecule type" value="Genomic_DNA"/>
</dbReference>
<feature type="transmembrane region" description="Helical" evidence="1">
    <location>
        <begin position="21"/>
        <end position="38"/>
    </location>
</feature>
<reference evidence="2 3" key="1">
    <citation type="submission" date="2014-11" db="EMBL/GenBank/DDBJ databases">
        <authorList>
            <person name="Urmite Genomes Urmite Genomes"/>
        </authorList>
    </citation>
    <scope>NUCLEOTIDE SEQUENCE [LARGE SCALE GENOMIC DNA]</scope>
    <source>
        <strain evidence="2 3">Oc5</strain>
    </source>
</reference>
<organism evidence="2 3">
    <name type="scientific">Oceanobacillus oncorhynchi</name>
    <dbReference type="NCBI Taxonomy" id="545501"/>
    <lineage>
        <taxon>Bacteria</taxon>
        <taxon>Bacillati</taxon>
        <taxon>Bacillota</taxon>
        <taxon>Bacilli</taxon>
        <taxon>Bacillales</taxon>
        <taxon>Bacillaceae</taxon>
        <taxon>Oceanobacillus</taxon>
    </lineage>
</organism>
<keyword evidence="1" id="KW-0472">Membrane</keyword>
<dbReference type="STRING" id="545501.BN997_03955"/>
<feature type="transmembrane region" description="Helical" evidence="1">
    <location>
        <begin position="44"/>
        <end position="60"/>
    </location>
</feature>
<protein>
    <submittedName>
        <fullName evidence="2">Uncharacterized protein</fullName>
    </submittedName>
</protein>
<proteinExistence type="predicted"/>
<keyword evidence="1" id="KW-1133">Transmembrane helix</keyword>
<feature type="transmembrane region" description="Helical" evidence="1">
    <location>
        <begin position="103"/>
        <end position="130"/>
    </location>
</feature>
<sequence length="143" mass="16024">MSSDNIENGGIKAYLQNNLPALIFHFFLTVFAMLMVLFTNQLQMVFFGVLIAYVLFGFALKNQGTLLKNSLTVSLVFIINLIMYTLVPLAVSEALMFYSLPYLYLALINGQLIFLAIILPSICMLIGLYVKISIIKLTNKNEA</sequence>
<keyword evidence="3" id="KW-1185">Reference proteome</keyword>
<name>A0A0A1MX91_9BACI</name>
<evidence type="ECO:0000256" key="1">
    <source>
        <dbReference type="SAM" id="Phobius"/>
    </source>
</evidence>
<keyword evidence="1" id="KW-0812">Transmembrane</keyword>